<proteinExistence type="predicted"/>
<dbReference type="EMBL" id="JAAKFY010000018">
    <property type="protein sequence ID" value="KAF3842884.1"/>
    <property type="molecule type" value="Genomic_DNA"/>
</dbReference>
<keyword evidence="2" id="KW-1185">Reference proteome</keyword>
<dbReference type="OrthoDB" id="8911205at2759"/>
<feature type="non-terminal residue" evidence="1">
    <location>
        <position position="1"/>
    </location>
</feature>
<evidence type="ECO:0000313" key="1">
    <source>
        <dbReference type="EMBL" id="KAF3842884.1"/>
    </source>
</evidence>
<protein>
    <submittedName>
        <fullName evidence="1">Uncharacterized protein</fullName>
    </submittedName>
</protein>
<dbReference type="Proteomes" id="UP000518266">
    <property type="component" value="Unassembled WGS sequence"/>
</dbReference>
<organism evidence="1 2">
    <name type="scientific">Dissostichus mawsoni</name>
    <name type="common">Antarctic cod</name>
    <dbReference type="NCBI Taxonomy" id="36200"/>
    <lineage>
        <taxon>Eukaryota</taxon>
        <taxon>Metazoa</taxon>
        <taxon>Chordata</taxon>
        <taxon>Craniata</taxon>
        <taxon>Vertebrata</taxon>
        <taxon>Euteleostomi</taxon>
        <taxon>Actinopterygii</taxon>
        <taxon>Neopterygii</taxon>
        <taxon>Teleostei</taxon>
        <taxon>Neoteleostei</taxon>
        <taxon>Acanthomorphata</taxon>
        <taxon>Eupercaria</taxon>
        <taxon>Perciformes</taxon>
        <taxon>Notothenioidei</taxon>
        <taxon>Nototheniidae</taxon>
        <taxon>Dissostichus</taxon>
    </lineage>
</organism>
<comment type="caution">
    <text evidence="1">The sequence shown here is derived from an EMBL/GenBank/DDBJ whole genome shotgun (WGS) entry which is preliminary data.</text>
</comment>
<evidence type="ECO:0000313" key="2">
    <source>
        <dbReference type="Proteomes" id="UP000518266"/>
    </source>
</evidence>
<dbReference type="AlphaFoldDB" id="A0A7J5Y0F4"/>
<name>A0A7J5Y0F4_DISMA</name>
<sequence>MLQVIRSRGGVVKQKTTGILQVLDETVDITIRRECILKSLMIYLGEPVDHLIKEFQAGELEQATMAIFVIGKEDQFHRPK</sequence>
<gene>
    <name evidence="1" type="ORF">F7725_001733</name>
</gene>
<accession>A0A7J5Y0F4</accession>
<reference evidence="1 2" key="1">
    <citation type="submission" date="2020-03" db="EMBL/GenBank/DDBJ databases">
        <title>Dissostichus mawsoni Genome sequencing and assembly.</title>
        <authorList>
            <person name="Park H."/>
        </authorList>
    </citation>
    <scope>NUCLEOTIDE SEQUENCE [LARGE SCALE GENOMIC DNA]</scope>
    <source>
        <strain evidence="1">DM0001</strain>
        <tissue evidence="1">Muscle</tissue>
    </source>
</reference>